<keyword evidence="2" id="KW-0472">Membrane</keyword>
<evidence type="ECO:0000313" key="4">
    <source>
        <dbReference type="Proteomes" id="UP001234178"/>
    </source>
</evidence>
<dbReference type="Proteomes" id="UP001234178">
    <property type="component" value="Unassembled WGS sequence"/>
</dbReference>
<evidence type="ECO:0000256" key="2">
    <source>
        <dbReference type="SAM" id="Phobius"/>
    </source>
</evidence>
<protein>
    <submittedName>
        <fullName evidence="3">Uncharacterized protein</fullName>
    </submittedName>
</protein>
<comment type="caution">
    <text evidence="3">The sequence shown here is derived from an EMBL/GenBank/DDBJ whole genome shotgun (WGS) entry which is preliminary data.</text>
</comment>
<feature type="transmembrane region" description="Helical" evidence="2">
    <location>
        <begin position="12"/>
        <end position="32"/>
    </location>
</feature>
<name>A0ABR0ATR6_9CRUS</name>
<dbReference type="EMBL" id="JAOYFB010000038">
    <property type="protein sequence ID" value="KAK4028509.1"/>
    <property type="molecule type" value="Genomic_DNA"/>
</dbReference>
<keyword evidence="2" id="KW-1133">Transmembrane helix</keyword>
<feature type="compositionally biased region" description="Polar residues" evidence="1">
    <location>
        <begin position="106"/>
        <end position="127"/>
    </location>
</feature>
<evidence type="ECO:0000256" key="1">
    <source>
        <dbReference type="SAM" id="MobiDB-lite"/>
    </source>
</evidence>
<accession>A0ABR0ATR6</accession>
<keyword evidence="2" id="KW-0812">Transmembrane</keyword>
<evidence type="ECO:0000313" key="3">
    <source>
        <dbReference type="EMBL" id="KAK4028509.1"/>
    </source>
</evidence>
<gene>
    <name evidence="3" type="ORF">OUZ56_017778</name>
</gene>
<organism evidence="3 4">
    <name type="scientific">Daphnia magna</name>
    <dbReference type="NCBI Taxonomy" id="35525"/>
    <lineage>
        <taxon>Eukaryota</taxon>
        <taxon>Metazoa</taxon>
        <taxon>Ecdysozoa</taxon>
        <taxon>Arthropoda</taxon>
        <taxon>Crustacea</taxon>
        <taxon>Branchiopoda</taxon>
        <taxon>Diplostraca</taxon>
        <taxon>Cladocera</taxon>
        <taxon>Anomopoda</taxon>
        <taxon>Daphniidae</taxon>
        <taxon>Daphnia</taxon>
    </lineage>
</organism>
<keyword evidence="4" id="KW-1185">Reference proteome</keyword>
<sequence length="162" mass="17878">MTLACVMDGIGLALVADLEFFFGVLVVSGVALTERMKISGLSGTGGWGDPSALITVDWSPTDEEFRSVVEFKNLRMKNQAKYKENGGTLEFFELTENNGRPFIRPTSASSTLHTTGQRLSKQTTSTPDPKMVAEAVSHHPISKAAKRRSRSRAIYYGYRTQR</sequence>
<reference evidence="3 4" key="1">
    <citation type="journal article" date="2023" name="Nucleic Acids Res.">
        <title>The hologenome of Daphnia magna reveals possible DNA methylation and microbiome-mediated evolution of the host genome.</title>
        <authorList>
            <person name="Chaturvedi A."/>
            <person name="Li X."/>
            <person name="Dhandapani V."/>
            <person name="Marshall H."/>
            <person name="Kissane S."/>
            <person name="Cuenca-Cambronero M."/>
            <person name="Asole G."/>
            <person name="Calvet F."/>
            <person name="Ruiz-Romero M."/>
            <person name="Marangio P."/>
            <person name="Guigo R."/>
            <person name="Rago D."/>
            <person name="Mirbahai L."/>
            <person name="Eastwood N."/>
            <person name="Colbourne J.K."/>
            <person name="Zhou J."/>
            <person name="Mallon E."/>
            <person name="Orsini L."/>
        </authorList>
    </citation>
    <scope>NUCLEOTIDE SEQUENCE [LARGE SCALE GENOMIC DNA]</scope>
    <source>
        <strain evidence="3">LRV0_1</strain>
    </source>
</reference>
<feature type="region of interest" description="Disordered" evidence="1">
    <location>
        <begin position="104"/>
        <end position="128"/>
    </location>
</feature>
<proteinExistence type="predicted"/>